<dbReference type="AlphaFoldDB" id="A0A804KDD0"/>
<dbReference type="EnsemblPlants" id="Ma08_t32630.1">
    <property type="protein sequence ID" value="Ma08_p32630.1"/>
    <property type="gene ID" value="Ma08_g32630"/>
</dbReference>
<dbReference type="Proteomes" id="UP000012960">
    <property type="component" value="Unplaced"/>
</dbReference>
<reference evidence="2" key="2">
    <citation type="submission" date="2021-05" db="UniProtKB">
        <authorList>
            <consortium name="EnsemblPlants"/>
        </authorList>
    </citation>
    <scope>IDENTIFICATION</scope>
    <source>
        <strain evidence="2">subsp. malaccensis</strain>
    </source>
</reference>
<evidence type="ECO:0000313" key="2">
    <source>
        <dbReference type="EnsemblPlants" id="Ma08_p32630.1"/>
    </source>
</evidence>
<organism evidence="2 3">
    <name type="scientific">Musa acuminata subsp. malaccensis</name>
    <name type="common">Wild banana</name>
    <name type="synonym">Musa malaccensis</name>
    <dbReference type="NCBI Taxonomy" id="214687"/>
    <lineage>
        <taxon>Eukaryota</taxon>
        <taxon>Viridiplantae</taxon>
        <taxon>Streptophyta</taxon>
        <taxon>Embryophyta</taxon>
        <taxon>Tracheophyta</taxon>
        <taxon>Spermatophyta</taxon>
        <taxon>Magnoliopsida</taxon>
        <taxon>Liliopsida</taxon>
        <taxon>Zingiberales</taxon>
        <taxon>Musaceae</taxon>
        <taxon>Musa</taxon>
    </lineage>
</organism>
<sequence>MCHIHDAKILGEQGLCYATLMTANIPHPPKIQNEY</sequence>
<dbReference type="Gramene" id="Ma08_t32630.1">
    <property type="protein sequence ID" value="Ma08_p32630.1"/>
    <property type="gene ID" value="Ma08_g32630"/>
</dbReference>
<proteinExistence type="predicted"/>
<keyword evidence="3" id="KW-1185">Reference proteome</keyword>
<evidence type="ECO:0000313" key="3">
    <source>
        <dbReference type="Proteomes" id="UP000012960"/>
    </source>
</evidence>
<gene>
    <name evidence="1" type="ORF">GSMUA_93400.1</name>
</gene>
<reference evidence="1" key="1">
    <citation type="submission" date="2021-03" db="EMBL/GenBank/DDBJ databases">
        <authorList>
            <consortium name="Genoscope - CEA"/>
            <person name="William W."/>
        </authorList>
    </citation>
    <scope>NUCLEOTIDE SEQUENCE</scope>
    <source>
        <strain evidence="1">Doubled-haploid Pahang</strain>
    </source>
</reference>
<evidence type="ECO:0000313" key="1">
    <source>
        <dbReference type="EMBL" id="CAG1833419.1"/>
    </source>
</evidence>
<name>A0A804KDD0_MUSAM</name>
<dbReference type="EMBL" id="HG996472">
    <property type="protein sequence ID" value="CAG1833419.1"/>
    <property type="molecule type" value="Genomic_DNA"/>
</dbReference>
<dbReference type="InParanoid" id="A0A804KDD0"/>
<protein>
    <submittedName>
        <fullName evidence="1">(wild Malaysian banana) hypothetical protein</fullName>
    </submittedName>
</protein>
<accession>A0A804KDD0</accession>